<dbReference type="AlphaFoldDB" id="A0A7W2HKB0"/>
<proteinExistence type="predicted"/>
<organism evidence="2 3">
    <name type="scientific">Streptomyces himalayensis subsp. aureolus</name>
    <dbReference type="NCBI Taxonomy" id="2758039"/>
    <lineage>
        <taxon>Bacteria</taxon>
        <taxon>Bacillati</taxon>
        <taxon>Actinomycetota</taxon>
        <taxon>Actinomycetes</taxon>
        <taxon>Kitasatosporales</taxon>
        <taxon>Streptomycetaceae</taxon>
        <taxon>Streptomyces</taxon>
        <taxon>Streptomyces himalayensis</taxon>
    </lineage>
</organism>
<feature type="region of interest" description="Disordered" evidence="1">
    <location>
        <begin position="164"/>
        <end position="196"/>
    </location>
</feature>
<evidence type="ECO:0000313" key="3">
    <source>
        <dbReference type="Proteomes" id="UP000586976"/>
    </source>
</evidence>
<reference evidence="2 3" key="1">
    <citation type="submission" date="2020-07" db="EMBL/GenBank/DDBJ databases">
        <title>Streptomyces isolated from Indian soil.</title>
        <authorList>
            <person name="Mandal S."/>
            <person name="Maiti P.K."/>
        </authorList>
    </citation>
    <scope>NUCLEOTIDE SEQUENCE [LARGE SCALE GENOMIC DNA]</scope>
    <source>
        <strain evidence="2 3">PSKA54</strain>
    </source>
</reference>
<sequence length="196" mass="21445">MRRQGLEAVIRRHQAAVQRRDTHCQAVLAAAETLATTLPQQKQHSQVAAAFKDAVPKAHQTIKSLKTIKSLPKLAADTAEAREELAEDDANRSEQGRVIEAGQKAARRLRGQMRSRLSDALNSQVMLPTWFITVLGPLPPAKDTDGWMETATDVLVYRAKYQVADQSSPSGRHPTGPAHAAPRGTNASPGNCRWDQ</sequence>
<name>A0A7W2HKB0_9ACTN</name>
<evidence type="ECO:0000313" key="2">
    <source>
        <dbReference type="EMBL" id="MBA4866987.1"/>
    </source>
</evidence>
<evidence type="ECO:0000256" key="1">
    <source>
        <dbReference type="SAM" id="MobiDB-lite"/>
    </source>
</evidence>
<gene>
    <name evidence="2" type="ORF">H1V43_37985</name>
</gene>
<dbReference type="Proteomes" id="UP000586976">
    <property type="component" value="Unassembled WGS sequence"/>
</dbReference>
<keyword evidence="3" id="KW-1185">Reference proteome</keyword>
<protein>
    <submittedName>
        <fullName evidence="2">Uncharacterized protein</fullName>
    </submittedName>
</protein>
<accession>A0A7W2HKB0</accession>
<dbReference type="RefSeq" id="WP_181868320.1">
    <property type="nucleotide sequence ID" value="NZ_JACEQY010000083.1"/>
</dbReference>
<dbReference type="EMBL" id="JACEQY010000083">
    <property type="protein sequence ID" value="MBA4866987.1"/>
    <property type="molecule type" value="Genomic_DNA"/>
</dbReference>
<comment type="caution">
    <text evidence="2">The sequence shown here is derived from an EMBL/GenBank/DDBJ whole genome shotgun (WGS) entry which is preliminary data.</text>
</comment>